<keyword evidence="1" id="KW-0472">Membrane</keyword>
<keyword evidence="1" id="KW-1133">Transmembrane helix</keyword>
<protein>
    <submittedName>
        <fullName evidence="2">Uncharacterized protein</fullName>
    </submittedName>
</protein>
<dbReference type="Proteomes" id="UP000326565">
    <property type="component" value="Unassembled WGS sequence"/>
</dbReference>
<keyword evidence="3" id="KW-1185">Reference proteome</keyword>
<keyword evidence="1" id="KW-0812">Transmembrane</keyword>
<accession>A0A5N5WL95</accession>
<name>A0A5N5WL95_9EURO</name>
<dbReference type="OrthoDB" id="4356293at2759"/>
<organism evidence="2 3">
    <name type="scientific">Aspergillus leporis</name>
    <dbReference type="NCBI Taxonomy" id="41062"/>
    <lineage>
        <taxon>Eukaryota</taxon>
        <taxon>Fungi</taxon>
        <taxon>Dikarya</taxon>
        <taxon>Ascomycota</taxon>
        <taxon>Pezizomycotina</taxon>
        <taxon>Eurotiomycetes</taxon>
        <taxon>Eurotiomycetidae</taxon>
        <taxon>Eurotiales</taxon>
        <taxon>Aspergillaceae</taxon>
        <taxon>Aspergillus</taxon>
        <taxon>Aspergillus subgen. Circumdati</taxon>
    </lineage>
</organism>
<feature type="transmembrane region" description="Helical" evidence="1">
    <location>
        <begin position="139"/>
        <end position="160"/>
    </location>
</feature>
<proteinExistence type="predicted"/>
<reference evidence="2 3" key="1">
    <citation type="submission" date="2019-04" db="EMBL/GenBank/DDBJ databases">
        <title>Friends and foes A comparative genomics study of 23 Aspergillus species from section Flavi.</title>
        <authorList>
            <consortium name="DOE Joint Genome Institute"/>
            <person name="Kjaerbolling I."/>
            <person name="Vesth T."/>
            <person name="Frisvad J.C."/>
            <person name="Nybo J.L."/>
            <person name="Theobald S."/>
            <person name="Kildgaard S."/>
            <person name="Isbrandt T."/>
            <person name="Kuo A."/>
            <person name="Sato A."/>
            <person name="Lyhne E.K."/>
            <person name="Kogle M.E."/>
            <person name="Wiebenga A."/>
            <person name="Kun R.S."/>
            <person name="Lubbers R.J."/>
            <person name="Makela M.R."/>
            <person name="Barry K."/>
            <person name="Chovatia M."/>
            <person name="Clum A."/>
            <person name="Daum C."/>
            <person name="Haridas S."/>
            <person name="He G."/>
            <person name="LaButti K."/>
            <person name="Lipzen A."/>
            <person name="Mondo S."/>
            <person name="Riley R."/>
            <person name="Salamov A."/>
            <person name="Simmons B.A."/>
            <person name="Magnuson J.K."/>
            <person name="Henrissat B."/>
            <person name="Mortensen U.H."/>
            <person name="Larsen T.O."/>
            <person name="Devries R.P."/>
            <person name="Grigoriev I.V."/>
            <person name="Machida M."/>
            <person name="Baker S.E."/>
            <person name="Andersen M.R."/>
        </authorList>
    </citation>
    <scope>NUCLEOTIDE SEQUENCE [LARGE SCALE GENOMIC DNA]</scope>
    <source>
        <strain evidence="2 3">CBS 151.66</strain>
    </source>
</reference>
<gene>
    <name evidence="2" type="ORF">BDV29DRAFT_198736</name>
</gene>
<evidence type="ECO:0000313" key="2">
    <source>
        <dbReference type="EMBL" id="KAB8069311.1"/>
    </source>
</evidence>
<dbReference type="AlphaFoldDB" id="A0A5N5WL95"/>
<sequence>MSTHGYGNCVPGIFYGFTSTENNVLYPCDTFNRSWLAIQDGDLRLNISLGRPGGVHAKFTRGGAFWAIPSNFNTADPQYQIGLFDGTRELGEAGIPLFGWINWSPFFFVRPKSFSSSTTSSTTATSTITTSLTRTIRTIGIGVGVGVGAFLLLLLLAFYLRRRKRANRIPPPPTSQTKITLSNLPFVELMAEMNFPTSHQRRIVCELPG</sequence>
<evidence type="ECO:0000313" key="3">
    <source>
        <dbReference type="Proteomes" id="UP000326565"/>
    </source>
</evidence>
<evidence type="ECO:0000256" key="1">
    <source>
        <dbReference type="SAM" id="Phobius"/>
    </source>
</evidence>
<dbReference type="EMBL" id="ML732347">
    <property type="protein sequence ID" value="KAB8069311.1"/>
    <property type="molecule type" value="Genomic_DNA"/>
</dbReference>